<keyword evidence="10" id="KW-1185">Reference proteome</keyword>
<reference evidence="10" key="1">
    <citation type="submission" date="2018-01" db="EMBL/GenBank/DDBJ databases">
        <authorList>
            <person name="Peeters C."/>
        </authorList>
    </citation>
    <scope>NUCLEOTIDE SEQUENCE [LARGE SCALE GENOMIC DNA]</scope>
</reference>
<dbReference type="GO" id="GO:0005886">
    <property type="term" value="C:plasma membrane"/>
    <property type="evidence" value="ECO:0007669"/>
    <property type="project" value="TreeGrafter"/>
</dbReference>
<dbReference type="Gene3D" id="1.10.3080.10">
    <property type="entry name" value="Clc chloride channel"/>
    <property type="match status" value="1"/>
</dbReference>
<keyword evidence="2" id="KW-0813">Transport</keyword>
<dbReference type="AlphaFoldDB" id="A0A2U3HY38"/>
<dbReference type="RefSeq" id="WP_106852556.1">
    <property type="nucleotide sequence ID" value="NZ_OGTP01000001.1"/>
</dbReference>
<organism evidence="9 10">
    <name type="scientific">Caballeronia novacaledonica</name>
    <dbReference type="NCBI Taxonomy" id="1544861"/>
    <lineage>
        <taxon>Bacteria</taxon>
        <taxon>Pseudomonadati</taxon>
        <taxon>Pseudomonadota</taxon>
        <taxon>Betaproteobacteria</taxon>
        <taxon>Burkholderiales</taxon>
        <taxon>Burkholderiaceae</taxon>
        <taxon>Caballeronia</taxon>
    </lineage>
</organism>
<feature type="transmembrane region" description="Helical" evidence="8">
    <location>
        <begin position="159"/>
        <end position="184"/>
    </location>
</feature>
<evidence type="ECO:0000256" key="2">
    <source>
        <dbReference type="ARBA" id="ARBA00022448"/>
    </source>
</evidence>
<evidence type="ECO:0000313" key="9">
    <source>
        <dbReference type="EMBL" id="SPB12712.1"/>
    </source>
</evidence>
<feature type="transmembrane region" description="Helical" evidence="8">
    <location>
        <begin position="275"/>
        <end position="292"/>
    </location>
</feature>
<dbReference type="PANTHER" id="PTHR45711">
    <property type="entry name" value="CHLORIDE CHANNEL PROTEIN"/>
    <property type="match status" value="1"/>
</dbReference>
<feature type="transmembrane region" description="Helical" evidence="8">
    <location>
        <begin position="61"/>
        <end position="82"/>
    </location>
</feature>
<proteinExistence type="predicted"/>
<evidence type="ECO:0000256" key="4">
    <source>
        <dbReference type="ARBA" id="ARBA00022989"/>
    </source>
</evidence>
<feature type="transmembrane region" description="Helical" evidence="8">
    <location>
        <begin position="16"/>
        <end position="41"/>
    </location>
</feature>
<evidence type="ECO:0000256" key="7">
    <source>
        <dbReference type="ARBA" id="ARBA00023214"/>
    </source>
</evidence>
<evidence type="ECO:0000256" key="1">
    <source>
        <dbReference type="ARBA" id="ARBA00004141"/>
    </source>
</evidence>
<dbReference type="SUPFAM" id="SSF81340">
    <property type="entry name" value="Clc chloride channel"/>
    <property type="match status" value="1"/>
</dbReference>
<dbReference type="InterPro" id="IPR014743">
    <property type="entry name" value="Cl-channel_core"/>
</dbReference>
<keyword evidence="5" id="KW-0406">Ion transport</keyword>
<feature type="transmembrane region" description="Helical" evidence="8">
    <location>
        <begin position="304"/>
        <end position="325"/>
    </location>
</feature>
<feature type="transmembrane region" description="Helical" evidence="8">
    <location>
        <begin position="234"/>
        <end position="255"/>
    </location>
</feature>
<dbReference type="CDD" id="cd01031">
    <property type="entry name" value="EriC"/>
    <property type="match status" value="1"/>
</dbReference>
<dbReference type="EMBL" id="OGTP01000001">
    <property type="protein sequence ID" value="SPB12712.1"/>
    <property type="molecule type" value="Genomic_DNA"/>
</dbReference>
<evidence type="ECO:0000256" key="6">
    <source>
        <dbReference type="ARBA" id="ARBA00023136"/>
    </source>
</evidence>
<dbReference type="Proteomes" id="UP000238169">
    <property type="component" value="Unassembled WGS sequence"/>
</dbReference>
<sequence length="441" mass="44932">MNDKEVTRQDDEHAGLVALAAASVVVGAVTGAIGVLFRFALERADDWRNAFVAWAHAGHDAASVLVVLAASAAAALAAWLVARFAPMAGGSGIPHVEAVLHGTLPPAPLVLVPIKFVGGVLAIGAGLALGREGPTVQMGASIAHAIGTFFRRNVGDCRVLLAAGAGAGLATAFNAPIAGAVFVLEELTRRFDTRTAVAALGASASAIAMARLLHGDLPDFHLPAQPFPGFEMTGAHLLLGALLGVLGAAYSRLILWTLDIAESFGPSKSVKHATMRAATVGAAVGLLAWFAPDLAGGGDALTERALLGAGTLAGVAAMFALRFILGPVSYAAGTPGGLFAPMLTLGAQMGLLFGRVCLDWFPGMAPATGDTGTFAVVGMAAFFVAVVRAPVTGIVLVTEMTASFTLLLPMLTACFTAMVVPMLLRVPPIYDSLGERAANQR</sequence>
<comment type="subcellular location">
    <subcellularLocation>
        <location evidence="1">Membrane</location>
        <topology evidence="1">Multi-pass membrane protein</topology>
    </subcellularLocation>
</comment>
<evidence type="ECO:0000256" key="3">
    <source>
        <dbReference type="ARBA" id="ARBA00022692"/>
    </source>
</evidence>
<dbReference type="OrthoDB" id="9767361at2"/>
<feature type="transmembrane region" description="Helical" evidence="8">
    <location>
        <begin position="109"/>
        <end position="129"/>
    </location>
</feature>
<name>A0A2U3HY38_9BURK</name>
<accession>A0A2U3HY38</accession>
<evidence type="ECO:0000313" key="10">
    <source>
        <dbReference type="Proteomes" id="UP000238169"/>
    </source>
</evidence>
<keyword evidence="3 8" id="KW-0812">Transmembrane</keyword>
<keyword evidence="6 8" id="KW-0472">Membrane</keyword>
<dbReference type="InterPro" id="IPR001807">
    <property type="entry name" value="ClC"/>
</dbReference>
<evidence type="ECO:0000256" key="5">
    <source>
        <dbReference type="ARBA" id="ARBA00023065"/>
    </source>
</evidence>
<protein>
    <submittedName>
        <fullName evidence="9">Voltage-gated chloride channel</fullName>
    </submittedName>
</protein>
<keyword evidence="7" id="KW-0868">Chloride</keyword>
<dbReference type="PANTHER" id="PTHR45711:SF6">
    <property type="entry name" value="CHLORIDE CHANNEL PROTEIN"/>
    <property type="match status" value="1"/>
</dbReference>
<feature type="transmembrane region" description="Helical" evidence="8">
    <location>
        <begin position="404"/>
        <end position="424"/>
    </location>
</feature>
<dbReference type="PRINTS" id="PR00762">
    <property type="entry name" value="CLCHANNEL"/>
</dbReference>
<dbReference type="Pfam" id="PF00654">
    <property type="entry name" value="Voltage_CLC"/>
    <property type="match status" value="1"/>
</dbReference>
<dbReference type="GO" id="GO:0005247">
    <property type="term" value="F:voltage-gated chloride channel activity"/>
    <property type="evidence" value="ECO:0007669"/>
    <property type="project" value="TreeGrafter"/>
</dbReference>
<keyword evidence="4 8" id="KW-1133">Transmembrane helix</keyword>
<evidence type="ECO:0000256" key="8">
    <source>
        <dbReference type="SAM" id="Phobius"/>
    </source>
</evidence>
<feature type="transmembrane region" description="Helical" evidence="8">
    <location>
        <begin position="374"/>
        <end position="397"/>
    </location>
</feature>
<gene>
    <name evidence="9" type="ORF">NOV72_00018</name>
</gene>
<feature type="transmembrane region" description="Helical" evidence="8">
    <location>
        <begin position="337"/>
        <end position="354"/>
    </location>
</feature>
<dbReference type="NCBIfam" id="NF003640">
    <property type="entry name" value="PRK05277.1"/>
    <property type="match status" value="1"/>
</dbReference>